<evidence type="ECO:0000256" key="1">
    <source>
        <dbReference type="ARBA" id="ARBA00010322"/>
    </source>
</evidence>
<dbReference type="OrthoDB" id="2193432at2759"/>
<dbReference type="NCBIfam" id="NF040713">
    <property type="entry name" value="ZapE"/>
    <property type="match status" value="1"/>
</dbReference>
<keyword evidence="2" id="KW-0547">Nucleotide-binding</keyword>
<dbReference type="AlphaFoldDB" id="A0A8K0V019"/>
<organism evidence="4 5">
    <name type="scientific">Cristinia sonorae</name>
    <dbReference type="NCBI Taxonomy" id="1940300"/>
    <lineage>
        <taxon>Eukaryota</taxon>
        <taxon>Fungi</taxon>
        <taxon>Dikarya</taxon>
        <taxon>Basidiomycota</taxon>
        <taxon>Agaricomycotina</taxon>
        <taxon>Agaricomycetes</taxon>
        <taxon>Agaricomycetidae</taxon>
        <taxon>Agaricales</taxon>
        <taxon>Pleurotineae</taxon>
        <taxon>Stephanosporaceae</taxon>
        <taxon>Cristinia</taxon>
    </lineage>
</organism>
<reference evidence="4" key="1">
    <citation type="journal article" date="2021" name="New Phytol.">
        <title>Evolutionary innovations through gain and loss of genes in the ectomycorrhizal Boletales.</title>
        <authorList>
            <person name="Wu G."/>
            <person name="Miyauchi S."/>
            <person name="Morin E."/>
            <person name="Kuo A."/>
            <person name="Drula E."/>
            <person name="Varga T."/>
            <person name="Kohler A."/>
            <person name="Feng B."/>
            <person name="Cao Y."/>
            <person name="Lipzen A."/>
            <person name="Daum C."/>
            <person name="Hundley H."/>
            <person name="Pangilinan J."/>
            <person name="Johnson J."/>
            <person name="Barry K."/>
            <person name="LaButti K."/>
            <person name="Ng V."/>
            <person name="Ahrendt S."/>
            <person name="Min B."/>
            <person name="Choi I.G."/>
            <person name="Park H."/>
            <person name="Plett J.M."/>
            <person name="Magnuson J."/>
            <person name="Spatafora J.W."/>
            <person name="Nagy L.G."/>
            <person name="Henrissat B."/>
            <person name="Grigoriev I.V."/>
            <person name="Yang Z.L."/>
            <person name="Xu J."/>
            <person name="Martin F.M."/>
        </authorList>
    </citation>
    <scope>NUCLEOTIDE SEQUENCE</scope>
    <source>
        <strain evidence="4">KKN 215</strain>
    </source>
</reference>
<dbReference type="Proteomes" id="UP000813824">
    <property type="component" value="Unassembled WGS sequence"/>
</dbReference>
<proteinExistence type="inferred from homology"/>
<evidence type="ECO:0000313" key="4">
    <source>
        <dbReference type="EMBL" id="KAH8108023.1"/>
    </source>
</evidence>
<dbReference type="PANTHER" id="PTHR12169">
    <property type="entry name" value="ATPASE N2B"/>
    <property type="match status" value="1"/>
</dbReference>
<dbReference type="GO" id="GO:0016887">
    <property type="term" value="F:ATP hydrolysis activity"/>
    <property type="evidence" value="ECO:0007669"/>
    <property type="project" value="InterPro"/>
</dbReference>
<dbReference type="InterPro" id="IPR005654">
    <property type="entry name" value="ATPase_AFG1-like"/>
</dbReference>
<sequence>MQLRRIQKELDGYAPPALASRYLARDQHPTAAAASPGDGWWKADKLPGAPGPEITALVRVLRHEDELANLTTPKGLLLIGPPGSGKSFLINLWLNGLPTPYKARKHYSELVLEIYRAVWEETKSRMSAEHAQKPHESQQAVPWSTNIRNNWKEMLETGILPQRWFRKPNMSFSSLRSSTSQPTIAFVVAQRLLLRHWLLVFDEVQLLDVSSATLLADVLCWYWRMGGILVGTSNKVPDDLYKNGVQRERLEPFVEALKQRCPVVTLSGKDWREVKADGANGTSEWYTRNQEASFERRLSKVYHGAPSPRRHSIFGRALLVPRSSEGVCHFTFGELCEQSLGSADYLTLAATYHIVAISSIPRLTLSTKDQARRFISLIDALNEARCKLVCLAETELDLLFFSEEPKGYIDSTDVMMAEAIGETREVYRPNVSSYDTLGMAEAPAPPKSTVALETLSLFSGKEEQFAFKRALSRLKEMTSEVYWREEQWSPLPLSSRKWESLSGNDTLLSIQGDGESLPSVAVVANEPSAALRPEAPRVRDSHFWGMRND</sequence>
<evidence type="ECO:0000256" key="2">
    <source>
        <dbReference type="ARBA" id="ARBA00022741"/>
    </source>
</evidence>
<protein>
    <submittedName>
        <fullName evidence="4">AFG1-like ATPase-domain-containing protein</fullName>
    </submittedName>
</protein>
<comment type="caution">
    <text evidence="4">The sequence shown here is derived from an EMBL/GenBank/DDBJ whole genome shotgun (WGS) entry which is preliminary data.</text>
</comment>
<dbReference type="Gene3D" id="3.40.50.300">
    <property type="entry name" value="P-loop containing nucleotide triphosphate hydrolases"/>
    <property type="match status" value="1"/>
</dbReference>
<evidence type="ECO:0000313" key="5">
    <source>
        <dbReference type="Proteomes" id="UP000813824"/>
    </source>
</evidence>
<dbReference type="Pfam" id="PF03969">
    <property type="entry name" value="AFG1_ATPase"/>
    <property type="match status" value="1"/>
</dbReference>
<dbReference type="GO" id="GO:0005739">
    <property type="term" value="C:mitochondrion"/>
    <property type="evidence" value="ECO:0007669"/>
    <property type="project" value="TreeGrafter"/>
</dbReference>
<dbReference type="GO" id="GO:0005524">
    <property type="term" value="F:ATP binding"/>
    <property type="evidence" value="ECO:0007669"/>
    <property type="project" value="UniProtKB-KW"/>
</dbReference>
<accession>A0A8K0V019</accession>
<dbReference type="InterPro" id="IPR027417">
    <property type="entry name" value="P-loop_NTPase"/>
</dbReference>
<dbReference type="EMBL" id="JAEVFJ010000001">
    <property type="protein sequence ID" value="KAH8108023.1"/>
    <property type="molecule type" value="Genomic_DNA"/>
</dbReference>
<gene>
    <name evidence="4" type="ORF">BXZ70DRAFT_997577</name>
</gene>
<keyword evidence="3" id="KW-0067">ATP-binding</keyword>
<evidence type="ECO:0000256" key="3">
    <source>
        <dbReference type="ARBA" id="ARBA00022840"/>
    </source>
</evidence>
<dbReference type="PANTHER" id="PTHR12169:SF2">
    <property type="entry name" value="AFG1P"/>
    <property type="match status" value="1"/>
</dbReference>
<name>A0A8K0V019_9AGAR</name>
<comment type="similarity">
    <text evidence="1">Belongs to the AFG1 ATPase family.</text>
</comment>
<dbReference type="SUPFAM" id="SSF52540">
    <property type="entry name" value="P-loop containing nucleoside triphosphate hydrolases"/>
    <property type="match status" value="1"/>
</dbReference>
<keyword evidence="5" id="KW-1185">Reference proteome</keyword>